<comment type="caution">
    <text evidence="1">The sequence shown here is derived from an EMBL/GenBank/DDBJ whole genome shotgun (WGS) entry which is preliminary data.</text>
</comment>
<dbReference type="Proteomes" id="UP001054837">
    <property type="component" value="Unassembled WGS sequence"/>
</dbReference>
<proteinExistence type="predicted"/>
<evidence type="ECO:0000313" key="2">
    <source>
        <dbReference type="Proteomes" id="UP001054837"/>
    </source>
</evidence>
<gene>
    <name evidence="1" type="ORF">CDAR_426031</name>
</gene>
<name>A0AAV4T5U0_9ARAC</name>
<evidence type="ECO:0000313" key="1">
    <source>
        <dbReference type="EMBL" id="GIY40047.1"/>
    </source>
</evidence>
<reference evidence="1 2" key="1">
    <citation type="submission" date="2021-06" db="EMBL/GenBank/DDBJ databases">
        <title>Caerostris darwini draft genome.</title>
        <authorList>
            <person name="Kono N."/>
            <person name="Arakawa K."/>
        </authorList>
    </citation>
    <scope>NUCLEOTIDE SEQUENCE [LARGE SCALE GENOMIC DNA]</scope>
</reference>
<organism evidence="1 2">
    <name type="scientific">Caerostris darwini</name>
    <dbReference type="NCBI Taxonomy" id="1538125"/>
    <lineage>
        <taxon>Eukaryota</taxon>
        <taxon>Metazoa</taxon>
        <taxon>Ecdysozoa</taxon>
        <taxon>Arthropoda</taxon>
        <taxon>Chelicerata</taxon>
        <taxon>Arachnida</taxon>
        <taxon>Araneae</taxon>
        <taxon>Araneomorphae</taxon>
        <taxon>Entelegynae</taxon>
        <taxon>Araneoidea</taxon>
        <taxon>Araneidae</taxon>
        <taxon>Caerostris</taxon>
    </lineage>
</organism>
<accession>A0AAV4T5U0</accession>
<dbReference type="EMBL" id="BPLQ01008873">
    <property type="protein sequence ID" value="GIY40047.1"/>
    <property type="molecule type" value="Genomic_DNA"/>
</dbReference>
<keyword evidence="2" id="KW-1185">Reference proteome</keyword>
<dbReference type="AlphaFoldDB" id="A0AAV4T5U0"/>
<protein>
    <submittedName>
        <fullName evidence="1">Uncharacterized protein</fullName>
    </submittedName>
</protein>
<sequence length="94" mass="10882">MDSLHRQHSNIFRNLRVFHHTSQEFIMEVYPIKFQASTTGSQRMKLHLRKGQVQRFCKRKGVMFLQTSFVSPSVKVGGSSMLFIVAVKLVKLTN</sequence>